<evidence type="ECO:0000256" key="1">
    <source>
        <dbReference type="ARBA" id="ARBA00004370"/>
    </source>
</evidence>
<dbReference type="Gene3D" id="3.80.10.10">
    <property type="entry name" value="Ribonuclease Inhibitor"/>
    <property type="match status" value="2"/>
</dbReference>
<evidence type="ECO:0000256" key="14">
    <source>
        <dbReference type="ARBA" id="ARBA00048679"/>
    </source>
</evidence>
<feature type="transmembrane region" description="Helical" evidence="16">
    <location>
        <begin position="641"/>
        <end position="664"/>
    </location>
</feature>
<dbReference type="PROSITE" id="PS00107">
    <property type="entry name" value="PROTEIN_KINASE_ATP"/>
    <property type="match status" value="1"/>
</dbReference>
<feature type="domain" description="Protein kinase" evidence="18">
    <location>
        <begin position="707"/>
        <end position="990"/>
    </location>
</feature>
<keyword evidence="3" id="KW-0723">Serine/threonine-protein kinase</keyword>
<keyword evidence="6 16" id="KW-0812">Transmembrane</keyword>
<evidence type="ECO:0000256" key="15">
    <source>
        <dbReference type="PROSITE-ProRule" id="PRU10141"/>
    </source>
</evidence>
<evidence type="ECO:0000256" key="4">
    <source>
        <dbReference type="ARBA" id="ARBA00022614"/>
    </source>
</evidence>
<keyword evidence="20" id="KW-1185">Reference proteome</keyword>
<keyword evidence="7" id="KW-0677">Repeat</keyword>
<dbReference type="InterPro" id="IPR008266">
    <property type="entry name" value="Tyr_kinase_AS"/>
</dbReference>
<comment type="catalytic activity">
    <reaction evidence="13">
        <text>L-threonyl-[protein] + ATP = O-phospho-L-threonyl-[protein] + ADP + H(+)</text>
        <dbReference type="Rhea" id="RHEA:46608"/>
        <dbReference type="Rhea" id="RHEA-COMP:11060"/>
        <dbReference type="Rhea" id="RHEA-COMP:11605"/>
        <dbReference type="ChEBI" id="CHEBI:15378"/>
        <dbReference type="ChEBI" id="CHEBI:30013"/>
        <dbReference type="ChEBI" id="CHEBI:30616"/>
        <dbReference type="ChEBI" id="CHEBI:61977"/>
        <dbReference type="ChEBI" id="CHEBI:456216"/>
        <dbReference type="EC" id="2.7.11.1"/>
    </reaction>
</comment>
<evidence type="ECO:0000313" key="20">
    <source>
        <dbReference type="Proteomes" id="UP001396334"/>
    </source>
</evidence>
<evidence type="ECO:0000256" key="5">
    <source>
        <dbReference type="ARBA" id="ARBA00022679"/>
    </source>
</evidence>
<keyword evidence="8 15" id="KW-0547">Nucleotide-binding</keyword>
<dbReference type="SUPFAM" id="SSF56112">
    <property type="entry name" value="Protein kinase-like (PK-like)"/>
    <property type="match status" value="1"/>
</dbReference>
<dbReference type="PANTHER" id="PTHR48005:SF72">
    <property type="entry name" value="REPEAT RECEPTOR-LIKE PROTEIN KINASE FAMILY PROTEIN, PUTATIVE-RELATED"/>
    <property type="match status" value="1"/>
</dbReference>
<proteinExistence type="predicted"/>
<dbReference type="PROSITE" id="PS50011">
    <property type="entry name" value="PROTEIN_KINASE_DOM"/>
    <property type="match status" value="1"/>
</dbReference>
<dbReference type="InterPro" id="IPR001611">
    <property type="entry name" value="Leu-rich_rpt"/>
</dbReference>
<dbReference type="SUPFAM" id="SSF52058">
    <property type="entry name" value="L domain-like"/>
    <property type="match status" value="2"/>
</dbReference>
<dbReference type="SMART" id="SM00369">
    <property type="entry name" value="LRR_TYP"/>
    <property type="match status" value="7"/>
</dbReference>
<dbReference type="InterPro" id="IPR017441">
    <property type="entry name" value="Protein_kinase_ATP_BS"/>
</dbReference>
<dbReference type="Gene3D" id="3.30.200.20">
    <property type="entry name" value="Phosphorylase Kinase, domain 1"/>
    <property type="match status" value="1"/>
</dbReference>
<feature type="signal peptide" evidence="17">
    <location>
        <begin position="1"/>
        <end position="27"/>
    </location>
</feature>
<evidence type="ECO:0000256" key="12">
    <source>
        <dbReference type="ARBA" id="ARBA00023136"/>
    </source>
</evidence>
<organism evidence="19 20">
    <name type="scientific">Hibiscus sabdariffa</name>
    <name type="common">roselle</name>
    <dbReference type="NCBI Taxonomy" id="183260"/>
    <lineage>
        <taxon>Eukaryota</taxon>
        <taxon>Viridiplantae</taxon>
        <taxon>Streptophyta</taxon>
        <taxon>Embryophyta</taxon>
        <taxon>Tracheophyta</taxon>
        <taxon>Spermatophyta</taxon>
        <taxon>Magnoliopsida</taxon>
        <taxon>eudicotyledons</taxon>
        <taxon>Gunneridae</taxon>
        <taxon>Pentapetalae</taxon>
        <taxon>rosids</taxon>
        <taxon>malvids</taxon>
        <taxon>Malvales</taxon>
        <taxon>Malvaceae</taxon>
        <taxon>Malvoideae</taxon>
        <taxon>Hibiscus</taxon>
    </lineage>
</organism>
<evidence type="ECO:0000313" key="19">
    <source>
        <dbReference type="EMBL" id="KAK9019795.1"/>
    </source>
</evidence>
<dbReference type="Pfam" id="PF00069">
    <property type="entry name" value="Pkinase"/>
    <property type="match status" value="1"/>
</dbReference>
<evidence type="ECO:0000256" key="3">
    <source>
        <dbReference type="ARBA" id="ARBA00022527"/>
    </source>
</evidence>
<comment type="subcellular location">
    <subcellularLocation>
        <location evidence="1">Membrane</location>
    </subcellularLocation>
</comment>
<dbReference type="PROSITE" id="PS00109">
    <property type="entry name" value="PROTEIN_KINASE_TYR"/>
    <property type="match status" value="1"/>
</dbReference>
<keyword evidence="17" id="KW-0732">Signal</keyword>
<feature type="binding site" evidence="15">
    <location>
        <position position="736"/>
    </location>
    <ligand>
        <name>ATP</name>
        <dbReference type="ChEBI" id="CHEBI:30616"/>
    </ligand>
</feature>
<dbReference type="InterPro" id="IPR051420">
    <property type="entry name" value="Ser_Thr_Kinases_DiverseReg"/>
</dbReference>
<dbReference type="InterPro" id="IPR000719">
    <property type="entry name" value="Prot_kinase_dom"/>
</dbReference>
<keyword evidence="12 16" id="KW-0472">Membrane</keyword>
<dbReference type="PRINTS" id="PR00019">
    <property type="entry name" value="LEURICHRPT"/>
</dbReference>
<dbReference type="InterPro" id="IPR032675">
    <property type="entry name" value="LRR_dom_sf"/>
</dbReference>
<comment type="catalytic activity">
    <reaction evidence="14">
        <text>L-seryl-[protein] + ATP = O-phospho-L-seryl-[protein] + ADP + H(+)</text>
        <dbReference type="Rhea" id="RHEA:17989"/>
        <dbReference type="Rhea" id="RHEA-COMP:9863"/>
        <dbReference type="Rhea" id="RHEA-COMP:11604"/>
        <dbReference type="ChEBI" id="CHEBI:15378"/>
        <dbReference type="ChEBI" id="CHEBI:29999"/>
        <dbReference type="ChEBI" id="CHEBI:30616"/>
        <dbReference type="ChEBI" id="CHEBI:83421"/>
        <dbReference type="ChEBI" id="CHEBI:456216"/>
        <dbReference type="EC" id="2.7.11.1"/>
    </reaction>
</comment>
<dbReference type="EMBL" id="JBBPBN010000017">
    <property type="protein sequence ID" value="KAK9019795.1"/>
    <property type="molecule type" value="Genomic_DNA"/>
</dbReference>
<dbReference type="Pfam" id="PF08263">
    <property type="entry name" value="LRRNT_2"/>
    <property type="match status" value="1"/>
</dbReference>
<evidence type="ECO:0000256" key="8">
    <source>
        <dbReference type="ARBA" id="ARBA00022741"/>
    </source>
</evidence>
<dbReference type="Gene3D" id="1.10.510.10">
    <property type="entry name" value="Transferase(Phosphotransferase) domain 1"/>
    <property type="match status" value="1"/>
</dbReference>
<dbReference type="InterPro" id="IPR013210">
    <property type="entry name" value="LRR_N_plant-typ"/>
</dbReference>
<evidence type="ECO:0000256" key="9">
    <source>
        <dbReference type="ARBA" id="ARBA00022777"/>
    </source>
</evidence>
<keyword evidence="4" id="KW-0433">Leucine-rich repeat</keyword>
<dbReference type="InterPro" id="IPR011009">
    <property type="entry name" value="Kinase-like_dom_sf"/>
</dbReference>
<evidence type="ECO:0000256" key="16">
    <source>
        <dbReference type="SAM" id="Phobius"/>
    </source>
</evidence>
<evidence type="ECO:0000256" key="7">
    <source>
        <dbReference type="ARBA" id="ARBA00022737"/>
    </source>
</evidence>
<evidence type="ECO:0000259" key="18">
    <source>
        <dbReference type="PROSITE" id="PS50011"/>
    </source>
</evidence>
<evidence type="ECO:0000256" key="17">
    <source>
        <dbReference type="SAM" id="SignalP"/>
    </source>
</evidence>
<dbReference type="InterPro" id="IPR003591">
    <property type="entry name" value="Leu-rich_rpt_typical-subtyp"/>
</dbReference>
<evidence type="ECO:0000256" key="11">
    <source>
        <dbReference type="ARBA" id="ARBA00022989"/>
    </source>
</evidence>
<sequence>MASFSISFNFIFFLSLFFILSSHVVSPTSSMTSMEAEALLKWKASLPNTTQTLFSSSWVGSNHCNWIGVTCDGTGSVTNLSLADYGLRLSGTLHNLNVLSFPNLIWLRLRNNSLYGPIPKHIGNLSKLIFLDLAFNRFSGNIPSEICLSKSLELISLESNEISGPIPRDIGSLSSVSNIYLYDNYLSGPIPSSIGRLQNLFRFDLHNNRLNGSIPKEVGMLRSLYLLDFSENFLTGSIPTSIGNLSNLVYLYFSGNYLSGSIPSEIGLLKLLSALEFPANNLSGVIPISIGNLTNLERLFLSNNSLSGHIPQTYCNFTYFQLSNNHLTGPLPENLCLGGELIRLGVVNNSLTGPIPSTLRDCKSLYRARLEGNHFTGNISDAFGIYPNLDHIGLSDNNFFGELSPKWGQCPNLTSLRISNNNISGKIPIELGHATLLEELDLSSNNLIGEIPKELGALEMMSRLFLSGNRLSGKIPSEIGLLSHLEQLELASNNLSGPIPDQLGNCLKLFHLNLSMNNLGESIPSSISDVFALQNLDLSQNSLIGGIPKEFGKLKSLEILNLSHNRLNGSIPEAFNDLHGLSIVNISFNRLEGPIPDLKAFHEASFDALRNNKALCGNATGLRPCVLPSRDSHSHGRRTKVILLAMIPLFCGLLLLFILAASFITCCKKTPTRKSEPREEPLGDIFTVLGLNGRILHDSIIEATEDFCSDYCIGSGGYGTVYKAKLPTGQVVAVKKLHQSEESLLLNNLKAFESEIVALLEIRHRNIVKMYGFCSHPKHSFLVYELVERGSLRMVLSNNEEAKELDWTKRLNVVKGLANSLSYMHHDHSQPIVHRDISSNNVLLDSDYEARVSDFGTARILKPDSSNWTSLAGTYGYIAPELAYTMRVDEKCDVYSFGVVTIEIFMGKHPGDLLSYLSSSTPVPNDQQVLLKDVIDHRLSPPQSRAEKDVVTATKVAFACLNGNPQLRPTMQQVAEALSRQSLPLTSPFSAIKVGELLGHLVCNG</sequence>
<comment type="caution">
    <text evidence="19">The sequence shown here is derived from an EMBL/GenBank/DDBJ whole genome shotgun (WGS) entry which is preliminary data.</text>
</comment>
<dbReference type="Proteomes" id="UP001396334">
    <property type="component" value="Unassembled WGS sequence"/>
</dbReference>
<name>A0ABR2S3H9_9ROSI</name>
<keyword evidence="10 15" id="KW-0067">ATP-binding</keyword>
<accession>A0ABR2S3H9</accession>
<feature type="chain" id="PRO_5045909319" description="non-specific serine/threonine protein kinase" evidence="17">
    <location>
        <begin position="28"/>
        <end position="1005"/>
    </location>
</feature>
<evidence type="ECO:0000256" key="2">
    <source>
        <dbReference type="ARBA" id="ARBA00012513"/>
    </source>
</evidence>
<keyword evidence="11 16" id="KW-1133">Transmembrane helix</keyword>
<keyword evidence="9" id="KW-0418">Kinase</keyword>
<evidence type="ECO:0000256" key="13">
    <source>
        <dbReference type="ARBA" id="ARBA00047899"/>
    </source>
</evidence>
<protein>
    <recommendedName>
        <fullName evidence="2">non-specific serine/threonine protein kinase</fullName>
        <ecNumber evidence="2">2.7.11.1</ecNumber>
    </recommendedName>
</protein>
<gene>
    <name evidence="19" type="ORF">V6N11_054303</name>
</gene>
<evidence type="ECO:0000256" key="10">
    <source>
        <dbReference type="ARBA" id="ARBA00022840"/>
    </source>
</evidence>
<dbReference type="Pfam" id="PF00560">
    <property type="entry name" value="LRR_1"/>
    <property type="match status" value="8"/>
</dbReference>
<dbReference type="PANTHER" id="PTHR48005">
    <property type="entry name" value="LEUCINE RICH REPEAT KINASE 2"/>
    <property type="match status" value="1"/>
</dbReference>
<evidence type="ECO:0000256" key="6">
    <source>
        <dbReference type="ARBA" id="ARBA00022692"/>
    </source>
</evidence>
<reference evidence="19 20" key="1">
    <citation type="journal article" date="2024" name="G3 (Bethesda)">
        <title>Genome assembly of Hibiscus sabdariffa L. provides insights into metabolisms of medicinal natural products.</title>
        <authorList>
            <person name="Kim T."/>
        </authorList>
    </citation>
    <scope>NUCLEOTIDE SEQUENCE [LARGE SCALE GENOMIC DNA]</scope>
    <source>
        <strain evidence="19">TK-2024</strain>
        <tissue evidence="19">Old leaves</tissue>
    </source>
</reference>
<dbReference type="EC" id="2.7.11.1" evidence="2"/>
<keyword evidence="5" id="KW-0808">Transferase</keyword>
<dbReference type="Pfam" id="PF13855">
    <property type="entry name" value="LRR_8"/>
    <property type="match status" value="2"/>
</dbReference>